<dbReference type="Pfam" id="PF12951">
    <property type="entry name" value="PATR"/>
    <property type="match status" value="1"/>
</dbReference>
<dbReference type="InterPro" id="IPR011050">
    <property type="entry name" value="Pectin_lyase_fold/virulence"/>
</dbReference>
<dbReference type="NCBIfam" id="TIGR04393">
    <property type="entry name" value="rpt_T5SS_PEPC"/>
    <property type="match status" value="1"/>
</dbReference>
<dbReference type="InterPro" id="IPR005546">
    <property type="entry name" value="Autotransporte_beta"/>
</dbReference>
<keyword evidence="1" id="KW-0732">Signal</keyword>
<dbReference type="PROSITE" id="PS51208">
    <property type="entry name" value="AUTOTRANSPORTER"/>
    <property type="match status" value="1"/>
</dbReference>
<evidence type="ECO:0000313" key="4">
    <source>
        <dbReference type="Proteomes" id="UP000682843"/>
    </source>
</evidence>
<evidence type="ECO:0000313" key="3">
    <source>
        <dbReference type="EMBL" id="QUS39931.1"/>
    </source>
</evidence>
<organism evidence="3 4">
    <name type="scientific">Tardiphaga alba</name>
    <dbReference type="NCBI Taxonomy" id="340268"/>
    <lineage>
        <taxon>Bacteria</taxon>
        <taxon>Pseudomonadati</taxon>
        <taxon>Pseudomonadota</taxon>
        <taxon>Alphaproteobacteria</taxon>
        <taxon>Hyphomicrobiales</taxon>
        <taxon>Nitrobacteraceae</taxon>
        <taxon>Tardiphaga</taxon>
    </lineage>
</organism>
<accession>A0ABX8A856</accession>
<dbReference type="SUPFAM" id="SSF103515">
    <property type="entry name" value="Autotransporter"/>
    <property type="match status" value="1"/>
</dbReference>
<dbReference type="InterPro" id="IPR036709">
    <property type="entry name" value="Autotransporte_beta_dom_sf"/>
</dbReference>
<dbReference type="InterPro" id="IPR013425">
    <property type="entry name" value="Autotrns_rpt"/>
</dbReference>
<reference evidence="3 4" key="1">
    <citation type="submission" date="2019-02" db="EMBL/GenBank/DDBJ databases">
        <title>Emended description of the genus Rhodopseudomonas and description of Rhodopseudomonas albus sp. nov., a non-phototrophic, heavy-metal-tolerant bacterium isolated from garden soil.</title>
        <authorList>
            <person name="Bao Z."/>
            <person name="Cao W.W."/>
            <person name="Sato Y."/>
            <person name="Nishizawa T."/>
            <person name="Zhao J."/>
            <person name="Guo Y."/>
            <person name="Ohta H."/>
        </authorList>
    </citation>
    <scope>NUCLEOTIDE SEQUENCE [LARGE SCALE GENOMIC DNA]</scope>
    <source>
        <strain evidence="3 4">SK50-23</strain>
    </source>
</reference>
<keyword evidence="4" id="KW-1185">Reference proteome</keyword>
<proteinExistence type="predicted"/>
<dbReference type="SMART" id="SM00869">
    <property type="entry name" value="Autotransporter"/>
    <property type="match status" value="1"/>
</dbReference>
<name>A0ABX8A856_9BRAD</name>
<sequence>MGRRELEYRNAAGLGRHGQYRYDIAKCGGSERKLCLGWRVECRCLRHGRGHCFQYLVVSNDLYIGRSVGSAGILNATGSNTRIFAGQNLYVGFEGTGILTVANGSVVTATDFYVGGDSGGSRGGTGTVNIGAASGSAPVAAGLINTGTLQFVNAGNLVFNHTSQNYTFAPLITGDATVTVEAGTTILAAANTYTGDTNINGGTLLVNGATDANGLVLVNPGGTLGGTGSVGAVFLADHATLAPGTPSTIGTLTINGVLMMCDCSSYIVKADNLGNADKVLVNGIANLDGLLKVAPTTWIGSATNSLILSATAGVGGDFTSATSLHPWLGRVAGWNIIGDDVFLTLDRGSLAAALPANAPANAKAIGTGIENAVIGGATPNSQIIGLMRLSGSNLAQALNQLSGEIGAAQQQMGYSAANYFMNAMFDPFAMGRDGRADNGAMAFAGEADAMAYAPRGSRDARDAYAAMATKAPRDNRFDRWSAWGMAYGGNTSISGSTTTGSSDTISRVYGVAAGADYLLSRDTVLGIALGGGGSSFAVANGLGSGRAEMFQSGIYGKHIMGAAYFKAGLSYTYQDVTTDRTVTVAGTDRLQASFGSHIVGGRVEGGYRFMRHDLGVTPYAGFQVTHINLPSYGESALSGAGGFALNHSASATTISRSELGARFDRAFVMDRSVLTLRSRVAWAHDEGNDGAVSASFASLPGASFTVNGAVTSKDLALFSAGADMKWNNGFSLAGSFDGEFSDTSRGYGGRAVLRYTW</sequence>
<dbReference type="NCBIfam" id="TIGR02601">
    <property type="entry name" value="autotrns_rpt"/>
    <property type="match status" value="1"/>
</dbReference>
<dbReference type="Pfam" id="PF03797">
    <property type="entry name" value="Autotransporter"/>
    <property type="match status" value="1"/>
</dbReference>
<gene>
    <name evidence="3" type="ORF">RPMA_14635</name>
</gene>
<dbReference type="Gene3D" id="2.40.128.130">
    <property type="entry name" value="Autotransporter beta-domain"/>
    <property type="match status" value="1"/>
</dbReference>
<feature type="domain" description="Autotransporter" evidence="2">
    <location>
        <begin position="475"/>
        <end position="757"/>
    </location>
</feature>
<dbReference type="EMBL" id="CP036498">
    <property type="protein sequence ID" value="QUS39931.1"/>
    <property type="molecule type" value="Genomic_DNA"/>
</dbReference>
<dbReference type="Proteomes" id="UP000682843">
    <property type="component" value="Chromosome"/>
</dbReference>
<dbReference type="SUPFAM" id="SSF51126">
    <property type="entry name" value="Pectin lyase-like"/>
    <property type="match status" value="1"/>
</dbReference>
<evidence type="ECO:0000259" key="2">
    <source>
        <dbReference type="PROSITE" id="PS51208"/>
    </source>
</evidence>
<evidence type="ECO:0000256" key="1">
    <source>
        <dbReference type="ARBA" id="ARBA00022729"/>
    </source>
</evidence>
<dbReference type="InterPro" id="IPR030895">
    <property type="entry name" value="T5SS_PEPC_rpt"/>
</dbReference>
<protein>
    <submittedName>
        <fullName evidence="3">Autotransporter domain-containing protein</fullName>
    </submittedName>
</protein>